<dbReference type="AlphaFoldDB" id="A0A090BVV9"/>
<proteinExistence type="predicted"/>
<accession>A0A090BVV9</accession>
<dbReference type="HOGENOM" id="CLU_116670_0_1_6"/>
<evidence type="ECO:0008006" key="3">
    <source>
        <dbReference type="Google" id="ProtNLM"/>
    </source>
</evidence>
<organism evidence="1 2">
    <name type="scientific">Thioploca ingrica</name>
    <dbReference type="NCBI Taxonomy" id="40754"/>
    <lineage>
        <taxon>Bacteria</taxon>
        <taxon>Pseudomonadati</taxon>
        <taxon>Pseudomonadota</taxon>
        <taxon>Gammaproteobacteria</taxon>
        <taxon>Thiotrichales</taxon>
        <taxon>Thiotrichaceae</taxon>
        <taxon>Thioploca</taxon>
    </lineage>
</organism>
<reference evidence="1 2" key="1">
    <citation type="journal article" date="2014" name="ISME J.">
        <title>Ecophysiology of Thioploca ingrica as revealed by the complete genome sequence supplemented with proteomic evidence.</title>
        <authorList>
            <person name="Kojima H."/>
            <person name="Ogura Y."/>
            <person name="Yamamoto N."/>
            <person name="Togashi T."/>
            <person name="Mori H."/>
            <person name="Watanabe T."/>
            <person name="Nemoto F."/>
            <person name="Kurokawa K."/>
            <person name="Hayashi T."/>
            <person name="Fukui M."/>
        </authorList>
    </citation>
    <scope>NUCLEOTIDE SEQUENCE [LARGE SCALE GENOMIC DNA]</scope>
</reference>
<gene>
    <name evidence="1" type="ORF">THII_3239</name>
</gene>
<dbReference type="Proteomes" id="UP000031623">
    <property type="component" value="Chromosome"/>
</dbReference>
<dbReference type="Gene3D" id="1.20.1220.20">
    <property type="entry name" value="Uncharcterised protein PF01724"/>
    <property type="match status" value="1"/>
</dbReference>
<dbReference type="OrthoDB" id="5766125at2"/>
<dbReference type="EMBL" id="AP014633">
    <property type="protein sequence ID" value="BAP57536.1"/>
    <property type="molecule type" value="Genomic_DNA"/>
</dbReference>
<protein>
    <recommendedName>
        <fullName evidence="3">DUF29 domain-containing protein</fullName>
    </recommendedName>
</protein>
<keyword evidence="2" id="KW-1185">Reference proteome</keyword>
<evidence type="ECO:0000313" key="1">
    <source>
        <dbReference type="EMBL" id="BAP57536.1"/>
    </source>
</evidence>
<dbReference type="InterPro" id="IPR002636">
    <property type="entry name" value="DUF29"/>
</dbReference>
<dbReference type="KEGG" id="tig:THII_3239"/>
<dbReference type="Pfam" id="PF01724">
    <property type="entry name" value="DUF29"/>
    <property type="match status" value="1"/>
</dbReference>
<name>A0A090BVV9_9GAMM</name>
<sequence>MRESLYDTDFYGWTNQQAELLRTGKIAEADLKNIAEEIEDMGKNLKRELENRLKILFIHLLKWQYQPGYRGNSWRYSIEEQRAELADHIKDNPSLQYKLPEAIERGYRYAITGAAKETGLSKNTFPESCPWTFEQAMDNEFWPEEDEVRRTR</sequence>
<dbReference type="PANTHER" id="PTHR34235">
    <property type="entry name" value="SLR1203 PROTEIN-RELATED"/>
    <property type="match status" value="1"/>
</dbReference>
<evidence type="ECO:0000313" key="2">
    <source>
        <dbReference type="Proteomes" id="UP000031623"/>
    </source>
</evidence>